<keyword evidence="2" id="KW-1185">Reference proteome</keyword>
<sequence length="275" mass="29315">MEVTASDIYGSGAIVSSGELTDAERALLDNPASIRDGDDVIDIQVESEDKPDGDSEEVQLDTSKGDQEGDQEEEEVEVDPETGLPTDENIQKGINTQQAAIGEHAQKIAEAGLDPVAIVDEYQAKGALSSATYESLEKAGYSRAAVDAIISGQEAQAQLFNQSIYSSVGGQAGFTRVAEFARTNDPAGAKAYNDAFERGDLAACKSLLKSFQVQMGQKYGTANKGVRGAKPATQGTVNRAKPFESQQDMVKAMSDTRYGRDAKYTAEVERRINAG</sequence>
<evidence type="ECO:0000313" key="1">
    <source>
        <dbReference type="EMBL" id="UCR90938.1"/>
    </source>
</evidence>
<dbReference type="Proteomes" id="UP000827525">
    <property type="component" value="Segment"/>
</dbReference>
<protein>
    <submittedName>
        <fullName evidence="1">Capsid assembly protein</fullName>
    </submittedName>
</protein>
<organism evidence="1 2">
    <name type="scientific">Ralstonia phage RpY2</name>
    <dbReference type="NCBI Taxonomy" id="2880950"/>
    <lineage>
        <taxon>Viruses</taxon>
        <taxon>Duplodnaviria</taxon>
        <taxon>Heunggongvirae</taxon>
        <taxon>Uroviricota</taxon>
        <taxon>Caudoviricetes</taxon>
        <taxon>Autographivirales</taxon>
        <taxon>Autotranscriptaviridae</taxon>
        <taxon>Serkorvirus</taxon>
        <taxon>Serkorvirus RpY2</taxon>
    </lineage>
</organism>
<accession>A0AC61TNM7</accession>
<proteinExistence type="predicted"/>
<name>A0AC61TNM7_9CAUD</name>
<dbReference type="EMBL" id="OK318991">
    <property type="protein sequence ID" value="UCR90938.1"/>
    <property type="molecule type" value="Genomic_DNA"/>
</dbReference>
<evidence type="ECO:0000313" key="2">
    <source>
        <dbReference type="Proteomes" id="UP000827525"/>
    </source>
</evidence>
<reference evidence="1 2" key="1">
    <citation type="journal article" date="2021" name="Curr. Microbiol.">
        <title>Complete Genome Sequence of a Novel Bacteriophage RpY1 Infecting Ralstonia solanacearum Strains.</title>
        <authorList>
            <person name="Lee S.Y."/>
            <person name="Thapa Magar R."/>
            <person name="Kim H.J."/>
            <person name="Choi K."/>
            <person name="Lee S.W."/>
        </authorList>
    </citation>
    <scope>NUCLEOTIDE SEQUENCE [LARGE SCALE GENOMIC DNA]</scope>
</reference>